<dbReference type="EnsemblPlants" id="Kaladp0037s0196.1.v1.1">
    <property type="protein sequence ID" value="Kaladp0037s0196.1.v1.1"/>
    <property type="gene ID" value="Kaladp0037s0196.v1.1"/>
</dbReference>
<dbReference type="SMART" id="SM00510">
    <property type="entry name" value="TFS2M"/>
    <property type="match status" value="1"/>
</dbReference>
<dbReference type="InterPro" id="IPR006289">
    <property type="entry name" value="TFSII"/>
</dbReference>
<dbReference type="SUPFAM" id="SSF46942">
    <property type="entry name" value="Elongation factor TFIIS domain 2"/>
    <property type="match status" value="1"/>
</dbReference>
<dbReference type="SMART" id="SM00440">
    <property type="entry name" value="ZnF_C2C2"/>
    <property type="match status" value="1"/>
</dbReference>
<dbReference type="FunFam" id="2.20.25.10:FF:000001">
    <property type="entry name" value="Probable Transcription elongation factor S-II"/>
    <property type="match status" value="1"/>
</dbReference>
<dbReference type="SMART" id="SM00509">
    <property type="entry name" value="TFS2N"/>
    <property type="match status" value="1"/>
</dbReference>
<evidence type="ECO:0000256" key="4">
    <source>
        <dbReference type="ARBA" id="ARBA00022833"/>
    </source>
</evidence>
<feature type="domain" description="TFIIS central" evidence="11">
    <location>
        <begin position="215"/>
        <end position="338"/>
    </location>
</feature>
<comment type="similarity">
    <text evidence="8">Belongs to the TFS-II family.</text>
</comment>
<keyword evidence="8" id="KW-0805">Transcription regulation</keyword>
<dbReference type="GO" id="GO:0006368">
    <property type="term" value="P:transcription elongation by RNA polymerase II"/>
    <property type="evidence" value="ECO:0007669"/>
    <property type="project" value="InterPro"/>
</dbReference>
<dbReference type="CDD" id="cd13749">
    <property type="entry name" value="Zn-ribbon_TFIIS"/>
    <property type="match status" value="1"/>
</dbReference>
<dbReference type="Proteomes" id="UP000594263">
    <property type="component" value="Unplaced"/>
</dbReference>
<reference evidence="12" key="1">
    <citation type="submission" date="2021-01" db="UniProtKB">
        <authorList>
            <consortium name="EnsemblPlants"/>
        </authorList>
    </citation>
    <scope>IDENTIFICATION</scope>
</reference>
<organism evidence="12 13">
    <name type="scientific">Kalanchoe fedtschenkoi</name>
    <name type="common">Lavender scallops</name>
    <name type="synonym">South American air plant</name>
    <dbReference type="NCBI Taxonomy" id="63787"/>
    <lineage>
        <taxon>Eukaryota</taxon>
        <taxon>Viridiplantae</taxon>
        <taxon>Streptophyta</taxon>
        <taxon>Embryophyta</taxon>
        <taxon>Tracheophyta</taxon>
        <taxon>Spermatophyta</taxon>
        <taxon>Magnoliopsida</taxon>
        <taxon>eudicotyledons</taxon>
        <taxon>Gunneridae</taxon>
        <taxon>Pentapetalae</taxon>
        <taxon>Saxifragales</taxon>
        <taxon>Crassulaceae</taxon>
        <taxon>Kalanchoe</taxon>
    </lineage>
</organism>
<dbReference type="Pfam" id="PF08711">
    <property type="entry name" value="Med26"/>
    <property type="match status" value="1"/>
</dbReference>
<keyword evidence="5 7" id="KW-0539">Nucleus</keyword>
<dbReference type="Gene3D" id="1.10.472.30">
    <property type="entry name" value="Transcription elongation factor S-II, central domain"/>
    <property type="match status" value="1"/>
</dbReference>
<evidence type="ECO:0000256" key="2">
    <source>
        <dbReference type="ARBA" id="ARBA00022723"/>
    </source>
</evidence>
<dbReference type="InterPro" id="IPR036575">
    <property type="entry name" value="TFIIS_cen_dom_sf"/>
</dbReference>
<dbReference type="InterPro" id="IPR035441">
    <property type="entry name" value="TFIIS/LEDGF_dom_sf"/>
</dbReference>
<evidence type="ECO:0000259" key="10">
    <source>
        <dbReference type="PROSITE" id="PS51319"/>
    </source>
</evidence>
<dbReference type="PROSITE" id="PS51319">
    <property type="entry name" value="TFIIS_N"/>
    <property type="match status" value="1"/>
</dbReference>
<dbReference type="InterPro" id="IPR003617">
    <property type="entry name" value="TFIIS/CRSP70_N_sub"/>
</dbReference>
<keyword evidence="3 6" id="KW-0863">Zinc-finger</keyword>
<dbReference type="PROSITE" id="PS00466">
    <property type="entry name" value="ZF_TFIIS_1"/>
    <property type="match status" value="1"/>
</dbReference>
<dbReference type="Gramene" id="Kaladp0037s0196.1.v1.1">
    <property type="protein sequence ID" value="Kaladp0037s0196.1.v1.1"/>
    <property type="gene ID" value="Kaladp0037s0196.v1.1"/>
</dbReference>
<dbReference type="InterPro" id="IPR017923">
    <property type="entry name" value="TFIIS_N"/>
</dbReference>
<dbReference type="Gene3D" id="1.20.930.10">
    <property type="entry name" value="Conserved domain common to transcription factors TFIIS, elongin A, CRSP70"/>
    <property type="match status" value="1"/>
</dbReference>
<dbReference type="GO" id="GO:0003677">
    <property type="term" value="F:DNA binding"/>
    <property type="evidence" value="ECO:0007669"/>
    <property type="project" value="UniProtKB-KW"/>
</dbReference>
<dbReference type="PIRSF" id="PIRSF006704">
    <property type="entry name" value="TF_IIS"/>
    <property type="match status" value="1"/>
</dbReference>
<evidence type="ECO:0000313" key="13">
    <source>
        <dbReference type="Proteomes" id="UP000594263"/>
    </source>
</evidence>
<evidence type="ECO:0000256" key="8">
    <source>
        <dbReference type="RuleBase" id="RU368078"/>
    </source>
</evidence>
<keyword evidence="4 8" id="KW-0862">Zinc</keyword>
<dbReference type="PANTHER" id="PTHR11477:SF0">
    <property type="entry name" value="IP08861P-RELATED"/>
    <property type="match status" value="1"/>
</dbReference>
<feature type="domain" description="TFIIS-type" evidence="9">
    <location>
        <begin position="341"/>
        <end position="381"/>
    </location>
</feature>
<evidence type="ECO:0000256" key="3">
    <source>
        <dbReference type="ARBA" id="ARBA00022771"/>
    </source>
</evidence>
<dbReference type="OMA" id="NPHEAFY"/>
<dbReference type="SUPFAM" id="SSF47676">
    <property type="entry name" value="Conserved domain common to transcription factors TFIIS, elongin A, CRSP70"/>
    <property type="match status" value="1"/>
</dbReference>
<name>A0A7N0THK4_KALFE</name>
<sequence length="383" mass="42947">MGGNKEKEIVELFQAAKKAADEAAALSGGAEESRCLDALKLLKDFPVNYQILVSTQVGKQLRSLTKHPRERIRVFASELIDMWKKLIARETEKAKKNGNGIDKVPKPVKLSSTKIQAAQATAKTANLEVVTVKKCSTTEPVQVDMGDQNTAWKAPLRSETYMAVKSDVKIEKDSAEKAKVEQTTKEEKLTIVKKPIDGLVAVPKLGFLVKCHDDMRDKVRESLFEALSKVAGEADEEHKDVVEKSDPVRVAVTVESAMFEKWGRTNGGQRAKYRSVMFNINDSKNPDFRRKVLLGQIPPEKIPTLSAEDMASDERKSKNDEIKRKALLECEREAAPKSTTDQFKCGRCGQRKTTYYQMQTRSADEPMTTFVTCVNCNNHWKFC</sequence>
<dbReference type="PROSITE" id="PS51321">
    <property type="entry name" value="TFIIS_CENTRAL"/>
    <property type="match status" value="1"/>
</dbReference>
<evidence type="ECO:0000256" key="1">
    <source>
        <dbReference type="ARBA" id="ARBA00004123"/>
    </source>
</evidence>
<comment type="function">
    <text evidence="8">Necessary for efficient RNA polymerase II transcription elongation past template-encoded arresting sites.</text>
</comment>
<dbReference type="GO" id="GO:0005634">
    <property type="term" value="C:nucleus"/>
    <property type="evidence" value="ECO:0007669"/>
    <property type="project" value="UniProtKB-SubCell"/>
</dbReference>
<dbReference type="CDD" id="cd00183">
    <property type="entry name" value="TFIIS_I"/>
    <property type="match status" value="1"/>
</dbReference>
<dbReference type="PROSITE" id="PS51133">
    <property type="entry name" value="ZF_TFIIS_2"/>
    <property type="match status" value="1"/>
</dbReference>
<dbReference type="InterPro" id="IPR001222">
    <property type="entry name" value="Znf_TFIIS"/>
</dbReference>
<dbReference type="SUPFAM" id="SSF57783">
    <property type="entry name" value="Zinc beta-ribbon"/>
    <property type="match status" value="1"/>
</dbReference>
<accession>A0A7N0THK4</accession>
<evidence type="ECO:0000259" key="9">
    <source>
        <dbReference type="PROSITE" id="PS51133"/>
    </source>
</evidence>
<dbReference type="PANTHER" id="PTHR11477">
    <property type="entry name" value="TRANSCRIPTION FACTOR S-II ZINC FINGER DOMAIN-CONTAINING PROTEIN"/>
    <property type="match status" value="1"/>
</dbReference>
<keyword evidence="8" id="KW-0238">DNA-binding</keyword>
<evidence type="ECO:0000256" key="6">
    <source>
        <dbReference type="PROSITE-ProRule" id="PRU00472"/>
    </source>
</evidence>
<keyword evidence="2 8" id="KW-0479">Metal-binding</keyword>
<dbReference type="Gene3D" id="2.20.25.10">
    <property type="match status" value="1"/>
</dbReference>
<keyword evidence="13" id="KW-1185">Reference proteome</keyword>
<evidence type="ECO:0000313" key="12">
    <source>
        <dbReference type="EnsemblPlants" id="Kaladp0037s0196.1.v1.1"/>
    </source>
</evidence>
<evidence type="ECO:0000256" key="7">
    <source>
        <dbReference type="PROSITE-ProRule" id="PRU00649"/>
    </source>
</evidence>
<comment type="subcellular location">
    <subcellularLocation>
        <location evidence="1 7 8">Nucleus</location>
    </subcellularLocation>
</comment>
<dbReference type="InterPro" id="IPR035100">
    <property type="entry name" value="TF_IIS-typ"/>
</dbReference>
<keyword evidence="8" id="KW-0804">Transcription</keyword>
<dbReference type="Pfam" id="PF01096">
    <property type="entry name" value="Zn_ribbon_TFIIS"/>
    <property type="match status" value="1"/>
</dbReference>
<dbReference type="AlphaFoldDB" id="A0A7N0THK4"/>
<dbReference type="Pfam" id="PF07500">
    <property type="entry name" value="TFIIS_M"/>
    <property type="match status" value="1"/>
</dbReference>
<dbReference type="InterPro" id="IPR003618">
    <property type="entry name" value="TFIIS_cen_dom"/>
</dbReference>
<evidence type="ECO:0000259" key="11">
    <source>
        <dbReference type="PROSITE" id="PS51321"/>
    </source>
</evidence>
<protein>
    <recommendedName>
        <fullName evidence="8">Transcription elongation factor</fullName>
    </recommendedName>
</protein>
<dbReference type="NCBIfam" id="TIGR01385">
    <property type="entry name" value="TFSII"/>
    <property type="match status" value="1"/>
</dbReference>
<proteinExistence type="inferred from homology"/>
<feature type="domain" description="TFIIS N-terminal" evidence="10">
    <location>
        <begin position="11"/>
        <end position="90"/>
    </location>
</feature>
<dbReference type="GO" id="GO:0008270">
    <property type="term" value="F:zinc ion binding"/>
    <property type="evidence" value="ECO:0007669"/>
    <property type="project" value="UniProtKB-UniRule"/>
</dbReference>
<evidence type="ECO:0000256" key="5">
    <source>
        <dbReference type="ARBA" id="ARBA00023242"/>
    </source>
</evidence>